<evidence type="ECO:0000313" key="12">
    <source>
        <dbReference type="EMBL" id="CAB0037039.1"/>
    </source>
</evidence>
<keyword evidence="13" id="KW-1185">Reference proteome</keyword>
<evidence type="ECO:0000256" key="8">
    <source>
        <dbReference type="PROSITE-ProRule" id="PRU00723"/>
    </source>
</evidence>
<accession>A0A6H5IIY7</accession>
<dbReference type="FunFam" id="1.20.120.1790:FF:000001">
    <property type="entry name" value="roquin-1 isoform X1"/>
    <property type="match status" value="1"/>
</dbReference>
<evidence type="ECO:0000259" key="11">
    <source>
        <dbReference type="PROSITE" id="PS50103"/>
    </source>
</evidence>
<dbReference type="FunFam" id="3.30.40.10:FF:000047">
    <property type="entry name" value="Roquin-2 isoform 1"/>
    <property type="match status" value="1"/>
</dbReference>
<keyword evidence="5 8" id="KW-0479">Metal-binding</keyword>
<protein>
    <recommendedName>
        <fullName evidence="3">RING-type E3 ubiquitin transferase</fullName>
        <ecNumber evidence="3">2.3.2.27</ecNumber>
    </recommendedName>
</protein>
<feature type="domain" description="C3H1-type" evidence="11">
    <location>
        <begin position="426"/>
        <end position="454"/>
    </location>
</feature>
<dbReference type="SMART" id="SM00184">
    <property type="entry name" value="RING"/>
    <property type="match status" value="1"/>
</dbReference>
<dbReference type="Gene3D" id="4.10.1000.10">
    <property type="entry name" value="Zinc finger, CCCH-type"/>
    <property type="match status" value="1"/>
</dbReference>
<dbReference type="PANTHER" id="PTHR13139">
    <property type="entry name" value="RING FINGER AND CCCH-TYPE ZINC FINGER DOMAIN-CONTAINING PROTEIN"/>
    <property type="match status" value="1"/>
</dbReference>
<feature type="zinc finger region" description="C3H1-type" evidence="8">
    <location>
        <begin position="426"/>
        <end position="454"/>
    </location>
</feature>
<dbReference type="InterPro" id="IPR041523">
    <property type="entry name" value="ROQ_II"/>
</dbReference>
<gene>
    <name evidence="12" type="ORF">TBRA_LOCUS8876</name>
</gene>
<dbReference type="InterPro" id="IPR017907">
    <property type="entry name" value="Znf_RING_CS"/>
</dbReference>
<name>A0A6H5IIY7_9HYME</name>
<keyword evidence="4" id="KW-0808">Transferase</keyword>
<evidence type="ECO:0000256" key="7">
    <source>
        <dbReference type="ARBA" id="ARBA00022833"/>
    </source>
</evidence>
<evidence type="ECO:0000259" key="10">
    <source>
        <dbReference type="PROSITE" id="PS50089"/>
    </source>
</evidence>
<feature type="region of interest" description="Disordered" evidence="9">
    <location>
        <begin position="458"/>
        <end position="497"/>
    </location>
</feature>
<dbReference type="Proteomes" id="UP000479190">
    <property type="component" value="Unassembled WGS sequence"/>
</dbReference>
<dbReference type="InterPro" id="IPR000571">
    <property type="entry name" value="Znf_CCCH"/>
</dbReference>
<evidence type="ECO:0000256" key="5">
    <source>
        <dbReference type="ARBA" id="ARBA00022723"/>
    </source>
</evidence>
<dbReference type="AlphaFoldDB" id="A0A6H5IIY7"/>
<dbReference type="PROSITE" id="PS50089">
    <property type="entry name" value="ZF_RING_2"/>
    <property type="match status" value="1"/>
</dbReference>
<evidence type="ECO:0000256" key="2">
    <source>
        <dbReference type="ARBA" id="ARBA00004201"/>
    </source>
</evidence>
<dbReference type="GO" id="GO:0000932">
    <property type="term" value="C:P-body"/>
    <property type="evidence" value="ECO:0007669"/>
    <property type="project" value="UniProtKB-SubCell"/>
</dbReference>
<dbReference type="PROSITE" id="PS50103">
    <property type="entry name" value="ZF_C3H1"/>
    <property type="match status" value="1"/>
</dbReference>
<dbReference type="GO" id="GO:0035613">
    <property type="term" value="F:RNA stem-loop binding"/>
    <property type="evidence" value="ECO:0007669"/>
    <property type="project" value="TreeGrafter"/>
</dbReference>
<evidence type="ECO:0000256" key="6">
    <source>
        <dbReference type="ARBA" id="ARBA00022771"/>
    </source>
</evidence>
<dbReference type="GO" id="GO:0000288">
    <property type="term" value="P:nuclear-transcribed mRNA catabolic process, deadenylation-dependent decay"/>
    <property type="evidence" value="ECO:0007669"/>
    <property type="project" value="TreeGrafter"/>
</dbReference>
<comment type="catalytic activity">
    <reaction evidence="1">
        <text>S-ubiquitinyl-[E2 ubiquitin-conjugating enzyme]-L-cysteine + [acceptor protein]-L-lysine = [E2 ubiquitin-conjugating enzyme]-L-cysteine + N(6)-ubiquitinyl-[acceptor protein]-L-lysine.</text>
        <dbReference type="EC" id="2.3.2.27"/>
    </reaction>
</comment>
<dbReference type="GO" id="GO:0061630">
    <property type="term" value="F:ubiquitin protein ligase activity"/>
    <property type="evidence" value="ECO:0007669"/>
    <property type="project" value="UniProtKB-EC"/>
</dbReference>
<evidence type="ECO:0000256" key="9">
    <source>
        <dbReference type="SAM" id="MobiDB-lite"/>
    </source>
</evidence>
<dbReference type="Pfam" id="PF21206">
    <property type="entry name" value="Roquin_1_2-like_ROQ"/>
    <property type="match status" value="1"/>
</dbReference>
<keyword evidence="7 8" id="KW-0862">Zinc</keyword>
<dbReference type="GO" id="GO:0003729">
    <property type="term" value="F:mRNA binding"/>
    <property type="evidence" value="ECO:0007669"/>
    <property type="project" value="TreeGrafter"/>
</dbReference>
<dbReference type="Gene3D" id="1.20.120.1790">
    <property type="match status" value="1"/>
</dbReference>
<dbReference type="InterPro" id="IPR036855">
    <property type="entry name" value="Znf_CCCH_sf"/>
</dbReference>
<dbReference type="InterPro" id="IPR013083">
    <property type="entry name" value="Znf_RING/FYVE/PHD"/>
</dbReference>
<feature type="compositionally biased region" description="Basic and acidic residues" evidence="9">
    <location>
        <begin position="458"/>
        <end position="490"/>
    </location>
</feature>
<dbReference type="EMBL" id="CADCXV010000841">
    <property type="protein sequence ID" value="CAB0037039.1"/>
    <property type="molecule type" value="Genomic_DNA"/>
</dbReference>
<evidence type="ECO:0000256" key="1">
    <source>
        <dbReference type="ARBA" id="ARBA00000900"/>
    </source>
</evidence>
<dbReference type="OrthoDB" id="10067217at2759"/>
<proteinExistence type="predicted"/>
<dbReference type="Gene3D" id="3.30.40.10">
    <property type="entry name" value="Zinc/RING finger domain, C3HC4 (zinc finger)"/>
    <property type="match status" value="1"/>
</dbReference>
<dbReference type="EC" id="2.3.2.27" evidence="3"/>
<dbReference type="Pfam" id="PF18386">
    <property type="entry name" value="ROQ_II"/>
    <property type="match status" value="1"/>
</dbReference>
<reference evidence="12 13" key="1">
    <citation type="submission" date="2020-02" db="EMBL/GenBank/DDBJ databases">
        <authorList>
            <person name="Ferguson B K."/>
        </authorList>
    </citation>
    <scope>NUCLEOTIDE SEQUENCE [LARGE SCALE GENOMIC DNA]</scope>
</reference>
<sequence>MPIQAPQWTEFLSCPACCNDFDVAVCGPISLGCGHTICYTCLTSLPRKQCPFDQSPINTEIEKLPVNEALLQLVGNSIPSNNVSETFQSLLSPEDYAHYLVAKQCIEELALYLKPCQITSNNATGIGIVSRPMQRKLVTLVGCQLVEPEGRARAVRAARSLGERSVTELILQHQNPQQLSANLWAAVRARGCQFLGPGMQEEVLKLVLLALEDGSALSRKVLVMFVVQRLEPQFPQASKTSIGHVVQLLYRASCFKVSKREGDSSLMQLKEEFRTYEALRREHDAQIVQIATESGLRIAPDQWSALLYGDTGRKSHMQSIIDKLQTPQSFAQSVQELVNALLKTPDPVQLSSLRPHLELLAAIDPSPESEPPSWVDTRAALEAINIVVTALVDFIQQHGNRNKSQDSPSINYGNGCNGNGGSGMSRYKVSMCRDLILRGSCPRTTSCTFAHSESELEKYRAKSRKPSRENKEKSVSIDRPAKGFKGKDNGFSKNHPNAHRDKALQLLFFNRIMILQLYNNF</sequence>
<dbReference type="InterPro" id="IPR001841">
    <property type="entry name" value="Znf_RING"/>
</dbReference>
<comment type="subcellular location">
    <subcellularLocation>
        <location evidence="2">Cytoplasm</location>
        <location evidence="2">P-body</location>
    </subcellularLocation>
</comment>
<evidence type="ECO:0000256" key="3">
    <source>
        <dbReference type="ARBA" id="ARBA00012483"/>
    </source>
</evidence>
<dbReference type="SUPFAM" id="SSF57850">
    <property type="entry name" value="RING/U-box"/>
    <property type="match status" value="1"/>
</dbReference>
<organism evidence="12 13">
    <name type="scientific">Trichogramma brassicae</name>
    <dbReference type="NCBI Taxonomy" id="86971"/>
    <lineage>
        <taxon>Eukaryota</taxon>
        <taxon>Metazoa</taxon>
        <taxon>Ecdysozoa</taxon>
        <taxon>Arthropoda</taxon>
        <taxon>Hexapoda</taxon>
        <taxon>Insecta</taxon>
        <taxon>Pterygota</taxon>
        <taxon>Neoptera</taxon>
        <taxon>Endopterygota</taxon>
        <taxon>Hymenoptera</taxon>
        <taxon>Apocrita</taxon>
        <taxon>Proctotrupomorpha</taxon>
        <taxon>Chalcidoidea</taxon>
        <taxon>Trichogrammatidae</taxon>
        <taxon>Trichogramma</taxon>
    </lineage>
</organism>
<dbReference type="PROSITE" id="PS00518">
    <property type="entry name" value="ZF_RING_1"/>
    <property type="match status" value="1"/>
</dbReference>
<dbReference type="InterPro" id="IPR052249">
    <property type="entry name" value="Roquin_domain"/>
</dbReference>
<dbReference type="GO" id="GO:0000209">
    <property type="term" value="P:protein polyubiquitination"/>
    <property type="evidence" value="ECO:0007669"/>
    <property type="project" value="TreeGrafter"/>
</dbReference>
<dbReference type="InterPro" id="IPR048575">
    <property type="entry name" value="Roquin_1_2-like_ROQ"/>
</dbReference>
<dbReference type="SUPFAM" id="SSF90229">
    <property type="entry name" value="CCCH zinc finger"/>
    <property type="match status" value="1"/>
</dbReference>
<evidence type="ECO:0000256" key="4">
    <source>
        <dbReference type="ARBA" id="ARBA00022679"/>
    </source>
</evidence>
<dbReference type="GO" id="GO:0008270">
    <property type="term" value="F:zinc ion binding"/>
    <property type="evidence" value="ECO:0007669"/>
    <property type="project" value="UniProtKB-KW"/>
</dbReference>
<dbReference type="PANTHER" id="PTHR13139:SF54">
    <property type="entry name" value="RING-TYPE E3 UBIQUITIN TRANSFERASE"/>
    <property type="match status" value="1"/>
</dbReference>
<keyword evidence="6 8" id="KW-0863">Zinc-finger</keyword>
<evidence type="ECO:0000313" key="13">
    <source>
        <dbReference type="Proteomes" id="UP000479190"/>
    </source>
</evidence>
<feature type="domain" description="RING-type" evidence="10">
    <location>
        <begin position="14"/>
        <end position="54"/>
    </location>
</feature>
<dbReference type="GO" id="GO:0003725">
    <property type="term" value="F:double-stranded RNA binding"/>
    <property type="evidence" value="ECO:0007669"/>
    <property type="project" value="TreeGrafter"/>
</dbReference>
<dbReference type="GO" id="GO:0010494">
    <property type="term" value="C:cytoplasmic stress granule"/>
    <property type="evidence" value="ECO:0007669"/>
    <property type="project" value="TreeGrafter"/>
</dbReference>
<dbReference type="GO" id="GO:0006511">
    <property type="term" value="P:ubiquitin-dependent protein catabolic process"/>
    <property type="evidence" value="ECO:0007669"/>
    <property type="project" value="TreeGrafter"/>
</dbReference>